<evidence type="ECO:0000259" key="4">
    <source>
        <dbReference type="PROSITE" id="PS50102"/>
    </source>
</evidence>
<name>A0A7M5WL35_9CNID</name>
<dbReference type="Pfam" id="PF00076">
    <property type="entry name" value="RRM_1"/>
    <property type="match status" value="1"/>
</dbReference>
<dbReference type="SUPFAM" id="SSF54928">
    <property type="entry name" value="RNA-binding domain, RBD"/>
    <property type="match status" value="1"/>
</dbReference>
<dbReference type="GO" id="GO:0005634">
    <property type="term" value="C:nucleus"/>
    <property type="evidence" value="ECO:0007669"/>
    <property type="project" value="TreeGrafter"/>
</dbReference>
<feature type="domain" description="RRM" evidence="4">
    <location>
        <begin position="234"/>
        <end position="305"/>
    </location>
</feature>
<dbReference type="GO" id="GO:0006406">
    <property type="term" value="P:mRNA export from nucleus"/>
    <property type="evidence" value="ECO:0007669"/>
    <property type="project" value="TreeGrafter"/>
</dbReference>
<feature type="region of interest" description="Disordered" evidence="3">
    <location>
        <begin position="1"/>
        <end position="139"/>
    </location>
</feature>
<reference evidence="5" key="1">
    <citation type="submission" date="2021-01" db="UniProtKB">
        <authorList>
            <consortium name="EnsemblMetazoa"/>
        </authorList>
    </citation>
    <scope>IDENTIFICATION</scope>
</reference>
<evidence type="ECO:0000256" key="3">
    <source>
        <dbReference type="SAM" id="MobiDB-lite"/>
    </source>
</evidence>
<keyword evidence="1 2" id="KW-0694">RNA-binding</keyword>
<evidence type="ECO:0000313" key="5">
    <source>
        <dbReference type="EnsemblMetazoa" id="CLYHEMP008630.1"/>
    </source>
</evidence>
<protein>
    <recommendedName>
        <fullName evidence="4">RRM domain-containing protein</fullName>
    </recommendedName>
</protein>
<sequence length="372" mass="41621">MVKKNNKQQLAKQNNKKSNVKSRLGIKNNPNLGKFNKSKTTTKAIIKKIENGGPGSKKELKLFTKHFDARSKIKPKQSDTRSHKQGGRNDGGNLTKKNNQKTKSDVRAKQQQQQQQQKQKDKKNTKKHSTTVQQNSDRLSTFTGKSIHIVAKNDLIPKARETHVKGKMLSVTATNSKTRKQRRSPQKQKQKQDSILSKSFKLRTTRQAMEEPEDYITPSSILSKQQQHQNSLPAKIVISNLHQNVTHDDIKELFGAVGALREARLKNLGTAEVVYESAEDAFAAYNKYNTRNLDGQPMILKITTVQEAPEPQPMPSQSSRSSMPYYENRPSQIYSSGGVSGGATPLNKRFNSGASYTSNAPAAKPVVFTVRL</sequence>
<evidence type="ECO:0000256" key="1">
    <source>
        <dbReference type="ARBA" id="ARBA00022884"/>
    </source>
</evidence>
<dbReference type="InterPro" id="IPR000504">
    <property type="entry name" value="RRM_dom"/>
</dbReference>
<feature type="compositionally biased region" description="Basic residues" evidence="3">
    <location>
        <begin position="120"/>
        <end position="129"/>
    </location>
</feature>
<dbReference type="RefSeq" id="XP_066914163.1">
    <property type="nucleotide sequence ID" value="XM_067058062.1"/>
</dbReference>
<feature type="compositionally biased region" description="Low complexity" evidence="3">
    <location>
        <begin position="315"/>
        <end position="327"/>
    </location>
</feature>
<dbReference type="InterPro" id="IPR034784">
    <property type="entry name" value="PDIP3_RRM"/>
</dbReference>
<dbReference type="GeneID" id="136801425"/>
<dbReference type="AlphaFoldDB" id="A0A7M5WL35"/>
<dbReference type="Proteomes" id="UP000594262">
    <property type="component" value="Unplaced"/>
</dbReference>
<feature type="region of interest" description="Disordered" evidence="3">
    <location>
        <begin position="305"/>
        <end position="340"/>
    </location>
</feature>
<dbReference type="InterPro" id="IPR012677">
    <property type="entry name" value="Nucleotide-bd_a/b_plait_sf"/>
</dbReference>
<evidence type="ECO:0000313" key="6">
    <source>
        <dbReference type="Proteomes" id="UP000594262"/>
    </source>
</evidence>
<dbReference type="PANTHER" id="PTHR19965:SF35">
    <property type="entry name" value="RNA ANNEALING PROTEIN YRA1"/>
    <property type="match status" value="1"/>
</dbReference>
<keyword evidence="6" id="KW-1185">Reference proteome</keyword>
<dbReference type="GO" id="GO:0003729">
    <property type="term" value="F:mRNA binding"/>
    <property type="evidence" value="ECO:0007669"/>
    <property type="project" value="TreeGrafter"/>
</dbReference>
<organism evidence="5 6">
    <name type="scientific">Clytia hemisphaerica</name>
    <dbReference type="NCBI Taxonomy" id="252671"/>
    <lineage>
        <taxon>Eukaryota</taxon>
        <taxon>Metazoa</taxon>
        <taxon>Cnidaria</taxon>
        <taxon>Hydrozoa</taxon>
        <taxon>Hydroidolina</taxon>
        <taxon>Leptothecata</taxon>
        <taxon>Obeliida</taxon>
        <taxon>Clytiidae</taxon>
        <taxon>Clytia</taxon>
    </lineage>
</organism>
<accession>A0A7M5WL35</accession>
<evidence type="ECO:0000256" key="2">
    <source>
        <dbReference type="PROSITE-ProRule" id="PRU00176"/>
    </source>
</evidence>
<dbReference type="InterPro" id="IPR035979">
    <property type="entry name" value="RBD_domain_sf"/>
</dbReference>
<feature type="compositionally biased region" description="Polar residues" evidence="3">
    <location>
        <begin position="130"/>
        <end position="139"/>
    </location>
</feature>
<proteinExistence type="predicted"/>
<dbReference type="Gene3D" id="3.30.70.330">
    <property type="match status" value="1"/>
</dbReference>
<dbReference type="InterPro" id="IPR051229">
    <property type="entry name" value="ALYREF_mRNA_export"/>
</dbReference>
<dbReference type="EnsemblMetazoa" id="CLYHEMT008630.1">
    <property type="protein sequence ID" value="CLYHEMP008630.1"/>
    <property type="gene ID" value="CLYHEMG008630"/>
</dbReference>
<dbReference type="PROSITE" id="PS50102">
    <property type="entry name" value="RRM"/>
    <property type="match status" value="1"/>
</dbReference>
<dbReference type="SMART" id="SM00360">
    <property type="entry name" value="RRM"/>
    <property type="match status" value="1"/>
</dbReference>
<dbReference type="CDD" id="cd12681">
    <property type="entry name" value="RRM_SKAR"/>
    <property type="match status" value="1"/>
</dbReference>
<dbReference type="PANTHER" id="PTHR19965">
    <property type="entry name" value="RNA AND EXPORT FACTOR BINDING PROTEIN"/>
    <property type="match status" value="1"/>
</dbReference>
<dbReference type="OrthoDB" id="346839at2759"/>
<feature type="compositionally biased region" description="Basic residues" evidence="3">
    <location>
        <begin position="177"/>
        <end position="189"/>
    </location>
</feature>
<feature type="region of interest" description="Disordered" evidence="3">
    <location>
        <begin position="160"/>
        <end position="208"/>
    </location>
</feature>
<feature type="compositionally biased region" description="Basic and acidic residues" evidence="3">
    <location>
        <begin position="56"/>
        <end position="82"/>
    </location>
</feature>